<comment type="caution">
    <text evidence="16">The sequence shown here is derived from an EMBL/GenBank/DDBJ whole genome shotgun (WGS) entry which is preliminary data.</text>
</comment>
<name>A0A4R0GPC9_9ACTN</name>
<dbReference type="InterPro" id="IPR005130">
    <property type="entry name" value="Ser_deHydtase-like_asu"/>
</dbReference>
<evidence type="ECO:0000256" key="4">
    <source>
        <dbReference type="ARBA" id="ARBA00012093"/>
    </source>
</evidence>
<dbReference type="GO" id="GO:0003941">
    <property type="term" value="F:L-serine ammonia-lyase activity"/>
    <property type="evidence" value="ECO:0007669"/>
    <property type="project" value="UniProtKB-EC"/>
</dbReference>
<evidence type="ECO:0000256" key="12">
    <source>
        <dbReference type="ARBA" id="ARBA00041766"/>
    </source>
</evidence>
<dbReference type="GO" id="GO:0006094">
    <property type="term" value="P:gluconeogenesis"/>
    <property type="evidence" value="ECO:0007669"/>
    <property type="project" value="UniProtKB-KW"/>
</dbReference>
<dbReference type="EMBL" id="SJJR01000002">
    <property type="protein sequence ID" value="TCB99584.1"/>
    <property type="molecule type" value="Genomic_DNA"/>
</dbReference>
<dbReference type="InterPro" id="IPR004644">
    <property type="entry name" value="Fe-S_L-Ser_mono"/>
</dbReference>
<evidence type="ECO:0000313" key="17">
    <source>
        <dbReference type="Proteomes" id="UP000292274"/>
    </source>
</evidence>
<dbReference type="Gene3D" id="2.160.10.10">
    <property type="entry name" value="Hexapeptide repeat proteins"/>
    <property type="match status" value="1"/>
</dbReference>
<protein>
    <recommendedName>
        <fullName evidence="5">L-serine dehydratase</fullName>
        <ecNumber evidence="4">4.3.1.17</ecNumber>
    </recommendedName>
    <alternativeName>
        <fullName evidence="12">L-serine deaminase</fullName>
    </alternativeName>
</protein>
<comment type="pathway">
    <text evidence="2">Carbohydrate biosynthesis; gluconeogenesis.</text>
</comment>
<organism evidence="16 17">
    <name type="scientific">Micromonospora zingiberis</name>
    <dbReference type="NCBI Taxonomy" id="2053011"/>
    <lineage>
        <taxon>Bacteria</taxon>
        <taxon>Bacillati</taxon>
        <taxon>Actinomycetota</taxon>
        <taxon>Actinomycetes</taxon>
        <taxon>Micromonosporales</taxon>
        <taxon>Micromonosporaceae</taxon>
        <taxon>Micromonospora</taxon>
    </lineage>
</organism>
<proteinExistence type="inferred from homology"/>
<evidence type="ECO:0000256" key="5">
    <source>
        <dbReference type="ARBA" id="ARBA00018995"/>
    </source>
</evidence>
<evidence type="ECO:0000313" key="16">
    <source>
        <dbReference type="EMBL" id="TCB99584.1"/>
    </source>
</evidence>
<evidence type="ECO:0000256" key="7">
    <source>
        <dbReference type="ARBA" id="ARBA00022485"/>
    </source>
</evidence>
<evidence type="ECO:0000256" key="9">
    <source>
        <dbReference type="ARBA" id="ARBA00023004"/>
    </source>
</evidence>
<keyword evidence="9" id="KW-0408">Iron</keyword>
<evidence type="ECO:0000259" key="14">
    <source>
        <dbReference type="Pfam" id="PF03313"/>
    </source>
</evidence>
<feature type="domain" description="Serine dehydratase-like alpha subunit" evidence="14">
    <location>
        <begin position="364"/>
        <end position="552"/>
    </location>
</feature>
<comment type="catalytic activity">
    <reaction evidence="13">
        <text>L-serine = pyruvate + NH4(+)</text>
        <dbReference type="Rhea" id="RHEA:19169"/>
        <dbReference type="ChEBI" id="CHEBI:15361"/>
        <dbReference type="ChEBI" id="CHEBI:28938"/>
        <dbReference type="ChEBI" id="CHEBI:33384"/>
        <dbReference type="EC" id="4.3.1.17"/>
    </reaction>
</comment>
<dbReference type="Gene3D" id="3.30.1330.90">
    <property type="entry name" value="D-3-phosphoglycerate dehydrogenase, domain 3"/>
    <property type="match status" value="1"/>
</dbReference>
<dbReference type="OrthoDB" id="9805537at2"/>
<evidence type="ECO:0000256" key="8">
    <source>
        <dbReference type="ARBA" id="ARBA00022723"/>
    </source>
</evidence>
<evidence type="ECO:0000256" key="10">
    <source>
        <dbReference type="ARBA" id="ARBA00023014"/>
    </source>
</evidence>
<feature type="domain" description="Serine dehydratase beta chain" evidence="15">
    <location>
        <begin position="3"/>
        <end position="156"/>
    </location>
</feature>
<keyword evidence="11 16" id="KW-0456">Lyase</keyword>
<dbReference type="PANTHER" id="PTHR30182">
    <property type="entry name" value="L-SERINE DEHYDRATASE"/>
    <property type="match status" value="1"/>
</dbReference>
<gene>
    <name evidence="16" type="ORF">E0H26_03235</name>
</gene>
<keyword evidence="8" id="KW-0479">Metal-binding</keyword>
<dbReference type="NCBIfam" id="TIGR00720">
    <property type="entry name" value="sda_mono"/>
    <property type="match status" value="1"/>
</dbReference>
<dbReference type="InterPro" id="IPR011004">
    <property type="entry name" value="Trimer_LpxA-like_sf"/>
</dbReference>
<dbReference type="PANTHER" id="PTHR30182:SF1">
    <property type="entry name" value="L-SERINE DEHYDRATASE 1"/>
    <property type="match status" value="1"/>
</dbReference>
<dbReference type="AlphaFoldDB" id="A0A4R0GPC9"/>
<dbReference type="Pfam" id="PF03313">
    <property type="entry name" value="SDH_alpha"/>
    <property type="match status" value="1"/>
</dbReference>
<keyword evidence="17" id="KW-1185">Reference proteome</keyword>
<dbReference type="FunFam" id="3.30.1330.90:FF:000001">
    <property type="entry name" value="L-serine ammonia-lyase 1"/>
    <property type="match status" value="1"/>
</dbReference>
<sequence length="558" mass="55789">MISVFDLFSVGIGPSSSHTVGPMRAARTFVAGLKADGLLSDVVRVRGELFGSLGATGHGHGSDRAVLLGLAGEVPESVDTDTVDGRVAQIRAQRRLALLGTHEIDFDPDRDLLLHRRRSLPYHPNGMIFSAYDARGAEVRARTYYSVGGGFVVDEAAAGADRIKPDSTRVRYPFLTGAQLLDVTASTGLSISEVMLANELSWRAEGDVRAGLLDIWRVMQECVERGCTRDGTLPGGLKVRRRAAELRRSLEADAAAGPGVAVGPGAAAASGGAVAGSGAAAAPSAVMPSGAAAASGAAVGSGAGAASGAVAGSGAAAAPSAVMPSGVAAASGAAVGSGVAVGSGAVMASGVAVQSGVAGDPLHVMDWVTLFALAVNEENAAGGRVVTAPTNGAAGIIPAVLHYYTRFVPGASADGVVRFLLAAGAIGVLFKENASISGAEVGCQGEVGSACSMAAAGLAEALGGTPAQVENAAEIGMEHNLGLTCDPVGGLVQIPCIERNAVASIKAITAARLALRGDGVHAVSLDKVIKTMRETGADMKVKYKETARGGLAVNVIEC</sequence>
<accession>A0A4R0GPC9</accession>
<evidence type="ECO:0000256" key="13">
    <source>
        <dbReference type="ARBA" id="ARBA00049406"/>
    </source>
</evidence>
<evidence type="ECO:0000256" key="6">
    <source>
        <dbReference type="ARBA" id="ARBA00022432"/>
    </source>
</evidence>
<dbReference type="SUPFAM" id="SSF143548">
    <property type="entry name" value="Serine metabolism enzymes domain"/>
    <property type="match status" value="1"/>
</dbReference>
<evidence type="ECO:0000256" key="1">
    <source>
        <dbReference type="ARBA" id="ARBA00001966"/>
    </source>
</evidence>
<keyword evidence="6" id="KW-0312">Gluconeogenesis</keyword>
<comment type="cofactor">
    <cofactor evidence="1">
        <name>[4Fe-4S] cluster</name>
        <dbReference type="ChEBI" id="CHEBI:49883"/>
    </cofactor>
</comment>
<evidence type="ECO:0000256" key="2">
    <source>
        <dbReference type="ARBA" id="ARBA00004742"/>
    </source>
</evidence>
<comment type="similarity">
    <text evidence="3">Belongs to the iron-sulfur dependent L-serine dehydratase family.</text>
</comment>
<evidence type="ECO:0000256" key="3">
    <source>
        <dbReference type="ARBA" id="ARBA00008636"/>
    </source>
</evidence>
<dbReference type="InterPro" id="IPR005131">
    <property type="entry name" value="Ser_deHydtase_bsu"/>
</dbReference>
<dbReference type="EC" id="4.3.1.17" evidence="4"/>
<dbReference type="InterPro" id="IPR051318">
    <property type="entry name" value="Fe-S_L-Ser"/>
</dbReference>
<keyword evidence="7" id="KW-0004">4Fe-4S</keyword>
<dbReference type="GO" id="GO:0051539">
    <property type="term" value="F:4 iron, 4 sulfur cluster binding"/>
    <property type="evidence" value="ECO:0007669"/>
    <property type="project" value="UniProtKB-KW"/>
</dbReference>
<dbReference type="Proteomes" id="UP000292274">
    <property type="component" value="Unassembled WGS sequence"/>
</dbReference>
<dbReference type="RefSeq" id="WP_131300634.1">
    <property type="nucleotide sequence ID" value="NZ_SJJR01000002.1"/>
</dbReference>
<dbReference type="GO" id="GO:0046872">
    <property type="term" value="F:metal ion binding"/>
    <property type="evidence" value="ECO:0007669"/>
    <property type="project" value="UniProtKB-KW"/>
</dbReference>
<dbReference type="InterPro" id="IPR029009">
    <property type="entry name" value="ASB_dom_sf"/>
</dbReference>
<dbReference type="Pfam" id="PF03315">
    <property type="entry name" value="SDH_beta"/>
    <property type="match status" value="1"/>
</dbReference>
<evidence type="ECO:0000256" key="11">
    <source>
        <dbReference type="ARBA" id="ARBA00023239"/>
    </source>
</evidence>
<reference evidence="16 17" key="1">
    <citation type="submission" date="2019-02" db="EMBL/GenBank/DDBJ databases">
        <title>Jishengella sp. nov., isolated from a root of Zingiber montanum.</title>
        <authorList>
            <person name="Kuncharoen N."/>
            <person name="Kudo T."/>
            <person name="Masahiro Y."/>
            <person name="Ohkuma M."/>
            <person name="Tanasupawat S."/>
        </authorList>
    </citation>
    <scope>NUCLEOTIDE SEQUENCE [LARGE SCALE GENOMIC DNA]</scope>
    <source>
        <strain evidence="16 17">PLAI 1-1</strain>
    </source>
</reference>
<keyword evidence="10" id="KW-0411">Iron-sulfur</keyword>
<dbReference type="SUPFAM" id="SSF51161">
    <property type="entry name" value="Trimeric LpxA-like enzymes"/>
    <property type="match status" value="1"/>
</dbReference>
<evidence type="ECO:0000259" key="15">
    <source>
        <dbReference type="Pfam" id="PF03315"/>
    </source>
</evidence>